<evidence type="ECO:0000256" key="2">
    <source>
        <dbReference type="SAM" id="MobiDB-lite"/>
    </source>
</evidence>
<dbReference type="InterPro" id="IPR027417">
    <property type="entry name" value="P-loop_NTPase"/>
</dbReference>
<evidence type="ECO:0000259" key="3">
    <source>
        <dbReference type="Pfam" id="PF24883"/>
    </source>
</evidence>
<dbReference type="HOGENOM" id="CLU_000288_6_17_1"/>
<organism evidence="4 5">
    <name type="scientific">Suillus luteus UH-Slu-Lm8-n1</name>
    <dbReference type="NCBI Taxonomy" id="930992"/>
    <lineage>
        <taxon>Eukaryota</taxon>
        <taxon>Fungi</taxon>
        <taxon>Dikarya</taxon>
        <taxon>Basidiomycota</taxon>
        <taxon>Agaricomycotina</taxon>
        <taxon>Agaricomycetes</taxon>
        <taxon>Agaricomycetidae</taxon>
        <taxon>Boletales</taxon>
        <taxon>Suillineae</taxon>
        <taxon>Suillaceae</taxon>
        <taxon>Suillus</taxon>
    </lineage>
</organism>
<feature type="compositionally biased region" description="Basic and acidic residues" evidence="2">
    <location>
        <begin position="15"/>
        <end position="27"/>
    </location>
</feature>
<evidence type="ECO:0000313" key="4">
    <source>
        <dbReference type="EMBL" id="KIK36088.1"/>
    </source>
</evidence>
<evidence type="ECO:0000313" key="5">
    <source>
        <dbReference type="Proteomes" id="UP000054485"/>
    </source>
</evidence>
<keyword evidence="5" id="KW-1185">Reference proteome</keyword>
<gene>
    <name evidence="4" type="ORF">CY34DRAFT_95048</name>
</gene>
<dbReference type="OrthoDB" id="2682120at2759"/>
<dbReference type="InParanoid" id="A0A0D0AW41"/>
<evidence type="ECO:0000256" key="1">
    <source>
        <dbReference type="ARBA" id="ARBA00022737"/>
    </source>
</evidence>
<proteinExistence type="predicted"/>
<dbReference type="InterPro" id="IPR056884">
    <property type="entry name" value="NPHP3-like_N"/>
</dbReference>
<dbReference type="EMBL" id="KN835562">
    <property type="protein sequence ID" value="KIK36088.1"/>
    <property type="molecule type" value="Genomic_DNA"/>
</dbReference>
<dbReference type="Pfam" id="PF24883">
    <property type="entry name" value="NPHP3_N"/>
    <property type="match status" value="1"/>
</dbReference>
<dbReference type="Proteomes" id="UP000054485">
    <property type="component" value="Unassembled WGS sequence"/>
</dbReference>
<dbReference type="Gene3D" id="3.40.50.300">
    <property type="entry name" value="P-loop containing nucleotide triphosphate hydrolases"/>
    <property type="match status" value="1"/>
</dbReference>
<keyword evidence="1" id="KW-0677">Repeat</keyword>
<accession>A0A0D0AW41</accession>
<dbReference type="AlphaFoldDB" id="A0A0D0AW41"/>
<reference evidence="4 5" key="1">
    <citation type="submission" date="2014-04" db="EMBL/GenBank/DDBJ databases">
        <authorList>
            <consortium name="DOE Joint Genome Institute"/>
            <person name="Kuo A."/>
            <person name="Ruytinx J."/>
            <person name="Rineau F."/>
            <person name="Colpaert J."/>
            <person name="Kohler A."/>
            <person name="Nagy L.G."/>
            <person name="Floudas D."/>
            <person name="Copeland A."/>
            <person name="Barry K.W."/>
            <person name="Cichocki N."/>
            <person name="Veneault-Fourrey C."/>
            <person name="LaButti K."/>
            <person name="Lindquist E.A."/>
            <person name="Lipzen A."/>
            <person name="Lundell T."/>
            <person name="Morin E."/>
            <person name="Murat C."/>
            <person name="Sun H."/>
            <person name="Tunlid A."/>
            <person name="Henrissat B."/>
            <person name="Grigoriev I.V."/>
            <person name="Hibbett D.S."/>
            <person name="Martin F."/>
            <person name="Nordberg H.P."/>
            <person name="Cantor M.N."/>
            <person name="Hua S.X."/>
        </authorList>
    </citation>
    <scope>NUCLEOTIDE SEQUENCE [LARGE SCALE GENOMIC DNA]</scope>
    <source>
        <strain evidence="4 5">UH-Slu-Lm8-n1</strain>
    </source>
</reference>
<sequence length="84" mass="9772">MEEPLNRRRHSGIFDSEKRQPHSRCMENTRVALRESLKELLERREQTNVWLSGLAGVGKTSIAFTIAESMKKQEGPLLYTFFFS</sequence>
<dbReference type="SUPFAM" id="SSF52540">
    <property type="entry name" value="P-loop containing nucleoside triphosphate hydrolases"/>
    <property type="match status" value="1"/>
</dbReference>
<name>A0A0D0AW41_9AGAM</name>
<feature type="region of interest" description="Disordered" evidence="2">
    <location>
        <begin position="1"/>
        <end position="27"/>
    </location>
</feature>
<protein>
    <recommendedName>
        <fullName evidence="3">Nephrocystin 3-like N-terminal domain-containing protein</fullName>
    </recommendedName>
</protein>
<reference evidence="5" key="2">
    <citation type="submission" date="2015-01" db="EMBL/GenBank/DDBJ databases">
        <title>Evolutionary Origins and Diversification of the Mycorrhizal Mutualists.</title>
        <authorList>
            <consortium name="DOE Joint Genome Institute"/>
            <consortium name="Mycorrhizal Genomics Consortium"/>
            <person name="Kohler A."/>
            <person name="Kuo A."/>
            <person name="Nagy L.G."/>
            <person name="Floudas D."/>
            <person name="Copeland A."/>
            <person name="Barry K.W."/>
            <person name="Cichocki N."/>
            <person name="Veneault-Fourrey C."/>
            <person name="LaButti K."/>
            <person name="Lindquist E.A."/>
            <person name="Lipzen A."/>
            <person name="Lundell T."/>
            <person name="Morin E."/>
            <person name="Murat C."/>
            <person name="Riley R."/>
            <person name="Ohm R."/>
            <person name="Sun H."/>
            <person name="Tunlid A."/>
            <person name="Henrissat B."/>
            <person name="Grigoriev I.V."/>
            <person name="Hibbett D.S."/>
            <person name="Martin F."/>
        </authorList>
    </citation>
    <scope>NUCLEOTIDE SEQUENCE [LARGE SCALE GENOMIC DNA]</scope>
    <source>
        <strain evidence="5">UH-Slu-Lm8-n1</strain>
    </source>
</reference>
<feature type="domain" description="Nephrocystin 3-like N-terminal" evidence="3">
    <location>
        <begin position="35"/>
        <end position="83"/>
    </location>
</feature>